<feature type="transmembrane region" description="Helical" evidence="1">
    <location>
        <begin position="305"/>
        <end position="323"/>
    </location>
</feature>
<keyword evidence="1" id="KW-0472">Membrane</keyword>
<proteinExistence type="predicted"/>
<sequence>MIKFISQLRPKSTSEQKEEIREVKFNSFLGLTSGLALVLWLFWPTLTLGALPNDNVFTISPARQEIALSAGQSKIVSLKIINQSTQTQSFNLTIKDLEATQEGRGFTFSDSNDSNLPYRFSQLDVSLPRTIKILPGETKFVPIEISVPANWPPASLHGLVNVALDQNVEDQSNAKINTSVGVIILIRLSGQVEETGQLLRFNALSFWLGVNDPLRLQIAYQNDGNVYLNPYGLITIKNWRGQEIKTVFLDPWFILPQAIRNREVSIAGPRGRWWPGWYRAELKLNLGFNNQISSSQSYFIVSPRLIWNLTALAIILGGLYLGFKARKHD</sequence>
<comment type="caution">
    <text evidence="2">The sequence shown here is derived from an EMBL/GenBank/DDBJ whole genome shotgun (WGS) entry which is preliminary data.</text>
</comment>
<accession>A0A2H0BMZ0</accession>
<dbReference type="Proteomes" id="UP000229334">
    <property type="component" value="Unassembled WGS sequence"/>
</dbReference>
<keyword evidence="1" id="KW-0812">Transmembrane</keyword>
<organism evidence="2 3">
    <name type="scientific">Candidatus Vogelbacteria bacterium CG22_combo_CG10-13_8_21_14_all_37_9</name>
    <dbReference type="NCBI Taxonomy" id="1975046"/>
    <lineage>
        <taxon>Bacteria</taxon>
        <taxon>Candidatus Vogeliibacteriota</taxon>
    </lineage>
</organism>
<evidence type="ECO:0008006" key="4">
    <source>
        <dbReference type="Google" id="ProtNLM"/>
    </source>
</evidence>
<keyword evidence="1" id="KW-1133">Transmembrane helix</keyword>
<evidence type="ECO:0000256" key="1">
    <source>
        <dbReference type="SAM" id="Phobius"/>
    </source>
</evidence>
<protein>
    <recommendedName>
        <fullName evidence="4">DUF916 domain-containing protein</fullName>
    </recommendedName>
</protein>
<feature type="transmembrane region" description="Helical" evidence="1">
    <location>
        <begin position="25"/>
        <end position="43"/>
    </location>
</feature>
<gene>
    <name evidence="2" type="ORF">COX02_00735</name>
</gene>
<evidence type="ECO:0000313" key="2">
    <source>
        <dbReference type="EMBL" id="PIP58368.1"/>
    </source>
</evidence>
<dbReference type="EMBL" id="PCSX01000012">
    <property type="protein sequence ID" value="PIP58368.1"/>
    <property type="molecule type" value="Genomic_DNA"/>
</dbReference>
<dbReference type="AlphaFoldDB" id="A0A2H0BMZ0"/>
<reference evidence="2 3" key="1">
    <citation type="submission" date="2017-09" db="EMBL/GenBank/DDBJ databases">
        <title>Depth-based differentiation of microbial function through sediment-hosted aquifers and enrichment of novel symbionts in the deep terrestrial subsurface.</title>
        <authorList>
            <person name="Probst A.J."/>
            <person name="Ladd B."/>
            <person name="Jarett J.K."/>
            <person name="Geller-Mcgrath D.E."/>
            <person name="Sieber C.M."/>
            <person name="Emerson J.B."/>
            <person name="Anantharaman K."/>
            <person name="Thomas B.C."/>
            <person name="Malmstrom R."/>
            <person name="Stieglmeier M."/>
            <person name="Klingl A."/>
            <person name="Woyke T."/>
            <person name="Ryan C.M."/>
            <person name="Banfield J.F."/>
        </authorList>
    </citation>
    <scope>NUCLEOTIDE SEQUENCE [LARGE SCALE GENOMIC DNA]</scope>
    <source>
        <strain evidence="2">CG22_combo_CG10-13_8_21_14_all_37_9</strain>
    </source>
</reference>
<name>A0A2H0BMZ0_9BACT</name>
<evidence type="ECO:0000313" key="3">
    <source>
        <dbReference type="Proteomes" id="UP000229334"/>
    </source>
</evidence>